<feature type="region of interest" description="Disordered" evidence="11">
    <location>
        <begin position="264"/>
        <end position="351"/>
    </location>
</feature>
<dbReference type="GlyGen" id="A0A0B4K7S6">
    <property type="glycosylation" value="3 sites"/>
</dbReference>
<reference evidence="13 15" key="10">
    <citation type="journal article" date="2015" name="G3 (Bethesda)">
        <title>Gene Model Annotations for Drosophila melanogaster: The Rule-Benders.</title>
        <authorList>
            <consortium name="FlyBase Consortium"/>
            <person name="Crosby M.A."/>
            <person name="Gramates L.S."/>
            <person name="Dos Santos G."/>
            <person name="Matthews B.B."/>
            <person name="St Pierre S.E."/>
            <person name="Zhou P."/>
            <person name="Schroeder A.J."/>
            <person name="Falls K."/>
            <person name="Emmert D.B."/>
            <person name="Russo S.M."/>
            <person name="Gelbart W.M."/>
            <person name="null"/>
        </authorList>
    </citation>
    <scope>NUCLEOTIDE SEQUENCE [LARGE SCALE GENOMIC DNA]</scope>
    <source>
        <strain evidence="15">Berkeley</strain>
    </source>
</reference>
<feature type="compositionally biased region" description="Low complexity" evidence="11">
    <location>
        <begin position="426"/>
        <end position="436"/>
    </location>
</feature>
<dbReference type="VEuPathDB" id="VectorBase:FBgn0263490"/>
<dbReference type="Reactome" id="R-DME-111367">
    <property type="pathway name" value="SLBP independent Processing of Histone Pre-mRNAs"/>
</dbReference>
<evidence type="ECO:0000313" key="14">
    <source>
        <dbReference type="FlyBase" id="FBgn0263490"/>
    </source>
</evidence>
<feature type="region of interest" description="Disordered" evidence="11">
    <location>
        <begin position="1466"/>
        <end position="1519"/>
    </location>
</feature>
<dbReference type="Gene3D" id="3.30.160.60">
    <property type="entry name" value="Classic Zinc Finger"/>
    <property type="match status" value="4"/>
</dbReference>
<feature type="compositionally biased region" description="Polar residues" evidence="11">
    <location>
        <begin position="1902"/>
        <end position="1911"/>
    </location>
</feature>
<evidence type="ECO:0000256" key="4">
    <source>
        <dbReference type="ARBA" id="ARBA00022771"/>
    </source>
</evidence>
<dbReference type="GO" id="GO:0007616">
    <property type="term" value="P:long-term memory"/>
    <property type="evidence" value="ECO:0000315"/>
    <property type="project" value="FlyBase"/>
</dbReference>
<keyword evidence="9" id="KW-0539">Nucleus</keyword>
<dbReference type="AGR" id="FB:FBgn0263490"/>
<feature type="compositionally biased region" description="Low complexity" evidence="11">
    <location>
        <begin position="311"/>
        <end position="328"/>
    </location>
</feature>
<feature type="region of interest" description="Disordered" evidence="11">
    <location>
        <begin position="110"/>
        <end position="194"/>
    </location>
</feature>
<feature type="domain" description="C2H2-type" evidence="12">
    <location>
        <begin position="1422"/>
        <end position="1450"/>
    </location>
</feature>
<reference evidence="13 15" key="4">
    <citation type="journal article" date="2002" name="Genome Biol.">
        <title>The transposable elements of the Drosophila melanogaster euchromatin: a genomics perspective.</title>
        <authorList>
            <person name="Kaminker J.S."/>
            <person name="Bergman C.M."/>
            <person name="Kronmiller B."/>
            <person name="Carlson J."/>
            <person name="Svirskas R."/>
            <person name="Patel S."/>
            <person name="Frise E."/>
            <person name="Wheeler D.A."/>
            <person name="Lewis S.E."/>
            <person name="Rubin G.M."/>
            <person name="Ashburner M."/>
            <person name="Celniker S.E."/>
        </authorList>
    </citation>
    <scope>NUCLEOTIDE SEQUENCE [LARGE SCALE GENOMIC DNA]</scope>
    <source>
        <strain evidence="15">Berkeley</strain>
    </source>
</reference>
<feature type="compositionally biased region" description="Basic and acidic residues" evidence="11">
    <location>
        <begin position="281"/>
        <end position="296"/>
    </location>
</feature>
<reference evidence="13 15" key="3">
    <citation type="journal article" date="2002" name="Genome Biol.">
        <title>Annotation of the Drosophila melanogaster euchromatic genome: a systematic review.</title>
        <authorList>
            <person name="Misra S."/>
            <person name="Crosby M.A."/>
            <person name="Mungall C.J."/>
            <person name="Matthews B.B."/>
            <person name="Campbell K.S."/>
            <person name="Hradecky P."/>
            <person name="Huang Y."/>
            <person name="Kaminker J.S."/>
            <person name="Millburn G.H."/>
            <person name="Prochnik S.E."/>
            <person name="Smith C.D."/>
            <person name="Tupy J.L."/>
            <person name="Whitfied E.J."/>
            <person name="Bayraktaroglu L."/>
            <person name="Berman B.P."/>
            <person name="Bettencourt B.R."/>
            <person name="Celniker S.E."/>
            <person name="de Grey A.D."/>
            <person name="Drysdale R.A."/>
            <person name="Harris N.L."/>
            <person name="Richter J."/>
            <person name="Russo S."/>
            <person name="Schroeder A.J."/>
            <person name="Shu S.Q."/>
            <person name="Stapleton M."/>
            <person name="Yamada C."/>
            <person name="Ashburner M."/>
            <person name="Gelbart W.M."/>
            <person name="Rubin G.M."/>
            <person name="Lewis S.E."/>
        </authorList>
    </citation>
    <scope>GENOME REANNOTATION</scope>
    <source>
        <strain evidence="15">Berkeley</strain>
    </source>
</reference>
<dbReference type="InterPro" id="IPR050331">
    <property type="entry name" value="Zinc_finger"/>
</dbReference>
<feature type="region of interest" description="Disordered" evidence="11">
    <location>
        <begin position="882"/>
        <end position="923"/>
    </location>
</feature>
<dbReference type="PhylomeDB" id="A0A0B4K7S6"/>
<evidence type="ECO:0000256" key="10">
    <source>
        <dbReference type="PROSITE-ProRule" id="PRU00042"/>
    </source>
</evidence>
<protein>
    <submittedName>
        <fullName evidence="13">Molting defective, isoform D</fullName>
    </submittedName>
</protein>
<dbReference type="SMART" id="SM00355">
    <property type="entry name" value="ZnF_C2H2"/>
    <property type="match status" value="9"/>
</dbReference>
<feature type="region of interest" description="Disordered" evidence="11">
    <location>
        <begin position="719"/>
        <end position="743"/>
    </location>
</feature>
<dbReference type="InterPro" id="IPR013087">
    <property type="entry name" value="Znf_C2H2_type"/>
</dbReference>
<feature type="compositionally biased region" description="Pro residues" evidence="11">
    <location>
        <begin position="1693"/>
        <end position="1708"/>
    </location>
</feature>
<feature type="domain" description="C2H2-type" evidence="12">
    <location>
        <begin position="1754"/>
        <end position="1781"/>
    </location>
</feature>
<dbReference type="InParanoid" id="A0A0B4K7S6"/>
<dbReference type="GO" id="GO:0008270">
    <property type="term" value="F:zinc ion binding"/>
    <property type="evidence" value="ECO:0007669"/>
    <property type="project" value="UniProtKB-KW"/>
</dbReference>
<evidence type="ECO:0000256" key="9">
    <source>
        <dbReference type="ARBA" id="ARBA00023242"/>
    </source>
</evidence>
<dbReference type="Reactome" id="R-DME-77588">
    <property type="pathway name" value="SLBP Dependent Processing of Replication-Dependent Histone Pre-mRNAs"/>
</dbReference>
<keyword evidence="8" id="KW-0804">Transcription</keyword>
<dbReference type="FunCoup" id="A0A0B4K7S6">
    <property type="interactions" value="397"/>
</dbReference>
<sequence length="1965" mass="218731">MSANRRRRSASAASSIAAETATAATAATAEAISTAPSKEQLSPPIAGGSASADEDLLEMPRICRCCCKRDLKLLGLFEASQPTLANTTVASASAAASVASNKSSGTLAKTCATEAETETPQTLSANPVNPGTKATSSPSEAATTLSTSTRPASASFSSTSFSTSTSPMRRRTTNTTAPSASPAPRGRSSDNAVDYTLSGAHSSMDIVLEEMTIWMLNINRDDGLPQEICRQCMAQFLMVAKFRRKCVRMQQRLQDFAQEISDRQTARQAKRQQKVQKKTHDRWLQLEPTSHEEQQPIRKRRMVSESDGDSTAAAAAAEAATATATTPAKQVRTDFESLPPPKPSPQQHRVRKYRTLSIDCEMERPAASINASSMPWKTKAARKELSENWASSCSTAVMSPNRQRSSTSSSEHMSDLSVGPCCGFESDSNPSSTSNSARRTVILVKQQSPEKTSPMYDLMPRRGRRPRKAPIYMPAKRQRRSLVRKEPLYRKAQPVNEENKKSDQKDIYPKESRMEGLAPSCDEAIDSTSDAPMEVASNVVQKKCDEICLNGLIDSRNQLGAMEMEPVNEMIASNGVDKELTLSVQNNKETTSEEQIFEATSVIKESVQPEQSAEDIQVRTEIESIANDIRAEADLVQSEELTSSTETSESQPKAVEQLESMGKQESYALPQNMEAHESVQQTQTVDESDSADQREIIVSIPLEVLDENLQRRLCVDPETEAANRQSADPKEFALRPDDVNNNENDENFCQSATADSFNSAVALRTNKIEATPPGGTDSDDTDTDEVPIVPSGPTPMDFMAEFAKHCANGIEQLKVTTPVPSPTPSDLVPLNDLEAKQKLEVEMNDVETTLNGILNEMQDQHMYTPNCAHIDEFLTPADYATLTEQESSVSSPPNPFEQSSVAEPKDEKPSATEDPFDNSNFTNELIGFQNDIPCFENIETPEEGQNLHLELTQFLRDLQPSQSDPPAGEQVEKIEMETQPSTVQMDVQSNLPVQAADTQPQNESANHSPFESPISSPQVQSQIELQMEPQIETQMQPQIETRMQHDVLSVQSPQNHQPQVQSHDQSQMQHQIPPQIEPQIEVQNQEQNTLQLVPQAQHQVVPHVQLQSQLVPHVQTQGTTTTVTYEQIYQQHIVQQTVQQSSNKMQVISLPSAGSETTRQWQTQQSQQQQQVQWSSVGGLEAIKSAPVESVAPTTTTYYISASDLYPQQTETYTMLQPASNESYVIEQVNHQQQHCQQQIQMSQQQHQRQHQQQQAQQQQQPIMILIQQPEIQQPVASASNPQQAPLHIYNAATSNDVHQMQHTQRQQIRQQYQHQQYQRLQQPQQTRVVQSHPVLGMPGATSISTKVTPIPVTAARGRPLTLKCRFCHNGPRFSSSLEYSRHIIDLHPAVAPFNCPHCPMAFAGRTKRSQHILSHHVVQQYQCGQCSHVFPAQKALDVHIQRFHMTLKTDPSGAVKVEDVQLQITSERRPRGRPYKPRLQLQQHQLQPQQKLQVQQHQQQQKALQQLPQAQHHQQQQQPQLQQEVLQQVQQLQVQVQPQQHQQHQQVLQVQQPQQQPLMQPQSPHPSTVEMQASPTTPRKILCCPDCEDCTSGHSHANEQFEELQTLQAPPTVLTPPSTIVSVPSPQPMVYSQHITMPSPEQSEPDSTTTLRQYRKRGVIVGPQGPLHLATPVASPSPSSSPSSSTVDHIPPASPATPASPAPPPSPAVASTVQVSELRTSHHCLYCEERFTNEISLKKHHQLAHGALTTMPYVCTICKRGYRMRTALHRHMESHDVEGRPYECNICRVRFPRPSQLTLHKITVHLLSKPHTCDECGKQFGTESALKTHIKFHGELGYQCDGCDRTFEYLKELRKHRRTHSEMFYKCKFCPSSFMRFTNFRAHMKTHLPLGVFRNEDAASKSPSNNNSHASSDKLENPATPIEETPLTPMSSGGHLYHSPDEYPNSVESCAGNSVALESYATTP</sequence>
<dbReference type="EMBL" id="AE014297">
    <property type="protein sequence ID" value="AFH06607.1"/>
    <property type="molecule type" value="Genomic_DNA"/>
</dbReference>
<feature type="compositionally biased region" description="Low complexity" evidence="11">
    <location>
        <begin position="1480"/>
        <end position="1519"/>
    </location>
</feature>
<feature type="compositionally biased region" description="Low complexity" evidence="11">
    <location>
        <begin position="1012"/>
        <end position="1021"/>
    </location>
</feature>
<feature type="compositionally biased region" description="Polar residues" evidence="11">
    <location>
        <begin position="994"/>
        <end position="1009"/>
    </location>
</feature>
<feature type="region of interest" description="Disordered" evidence="11">
    <location>
        <begin position="1546"/>
        <end position="1573"/>
    </location>
</feature>
<reference evidence="13 15" key="9">
    <citation type="journal article" date="2015" name="G3 (Bethesda)">
        <title>Gene Model Annotations for Drosophila melanogaster: Impact of High-Throughput Data.</title>
        <authorList>
            <consortium name="FlyBase Consortium"/>
            <person name="Matthews B.B."/>
            <person name="Dos Santos G."/>
            <person name="Crosby M.A."/>
            <person name="Emmert D.B."/>
            <person name="St Pierre S.E."/>
            <person name="Gramates L.S."/>
            <person name="Zhou P."/>
            <person name="Schroeder A.J."/>
            <person name="Falls K."/>
            <person name="Strelets V."/>
            <person name="Russo S.M."/>
            <person name="Gelbart W.M."/>
            <person name="null"/>
        </authorList>
    </citation>
    <scope>NUCLEOTIDE SEQUENCE [LARGE SCALE GENOMIC DNA]</scope>
    <source>
        <strain evidence="15">Berkeley</strain>
    </source>
</reference>
<reference evidence="13 15" key="2">
    <citation type="journal article" date="2002" name="Genome Biol.">
        <title>Finishing a whole-genome shotgun: release 3 of the Drosophila melanogaster euchromatic genome sequence.</title>
        <authorList>
            <person name="Celniker S.E."/>
            <person name="Wheeler D.A."/>
            <person name="Kronmiller B."/>
            <person name="Carlson J.W."/>
            <person name="Halpern A."/>
            <person name="Patel S."/>
            <person name="Adams M."/>
            <person name="Champe M."/>
            <person name="Dugan S.P."/>
            <person name="Frise E."/>
            <person name="Hodgson A."/>
            <person name="George R.A."/>
            <person name="Hoskins R.A."/>
            <person name="Laverty T."/>
            <person name="Muzny D.M."/>
            <person name="Nelson C.R."/>
            <person name="Pacleb J.M."/>
            <person name="Park S."/>
            <person name="Pfeiffer B.D."/>
            <person name="Richards S."/>
            <person name="Sodergren E.J."/>
            <person name="Svirskas R."/>
            <person name="Tabor P.E."/>
            <person name="Wan K."/>
            <person name="Stapleton M."/>
            <person name="Sutton G.G."/>
            <person name="Venter C."/>
            <person name="Weinstock G."/>
            <person name="Scherer S.E."/>
            <person name="Myers E.W."/>
            <person name="Gibbs R.A."/>
            <person name="Rubin G.M."/>
        </authorList>
    </citation>
    <scope>NUCLEOTIDE SEQUENCE [LARGE SCALE GENOMIC DNA]</scope>
    <source>
        <strain evidence="15">Berkeley</strain>
    </source>
</reference>
<dbReference type="Reactome" id="R-DME-9843940">
    <property type="pathway name" value="Regulation of endogenous retroelements by KRAB-ZFP proteins"/>
</dbReference>
<dbReference type="CTD" id="2768685"/>
<keyword evidence="6" id="KW-0805">Transcription regulation</keyword>
<feature type="compositionally biased region" description="Polar residues" evidence="11">
    <location>
        <begin position="123"/>
        <end position="145"/>
    </location>
</feature>
<dbReference type="GeneID" id="2768685"/>
<dbReference type="RefSeq" id="NP_001247289.1">
    <property type="nucleotide sequence ID" value="NM_001260360.1"/>
</dbReference>
<reference evidence="13 15" key="7">
    <citation type="journal article" date="2007" name="Science">
        <title>The Release 5.1 annotation of Drosophila melanogaster heterochromatin.</title>
        <authorList>
            <person name="Smith C.D."/>
            <person name="Shu S."/>
            <person name="Mungall C.J."/>
            <person name="Karpen G.H."/>
        </authorList>
    </citation>
    <scope>NUCLEOTIDE SEQUENCE [LARGE SCALE GENOMIC DNA]</scope>
    <source>
        <strain evidence="15">Berkeley</strain>
    </source>
</reference>
<dbReference type="STRING" id="7227.FBpp0293452"/>
<reference evidence="13 15" key="1">
    <citation type="journal article" date="2000" name="Science">
        <title>The genome sequence of Drosophila melanogaster.</title>
        <authorList>
            <person name="Adams M.D."/>
            <person name="Celniker S.E."/>
            <person name="Holt R.A."/>
            <person name="Evans C.A."/>
            <person name="Gocayne J.D."/>
            <person name="Amanatides P.G."/>
            <person name="Scherer S.E."/>
            <person name="Li P.W."/>
            <person name="Hoskins R.A."/>
            <person name="Galle R.F."/>
            <person name="George R.A."/>
            <person name="Lewis S.E."/>
            <person name="Richards S."/>
            <person name="Ashburner M."/>
            <person name="Henderson S.N."/>
            <person name="Sutton G.G."/>
            <person name="Wortman J.R."/>
            <person name="Yandell M.D."/>
            <person name="Zhang Q."/>
            <person name="Chen L.X."/>
            <person name="Brandon R.C."/>
            <person name="Rogers Y.H."/>
            <person name="Blazej R.G."/>
            <person name="Champe M."/>
            <person name="Pfeiffer B.D."/>
            <person name="Wan K.H."/>
            <person name="Doyle C."/>
            <person name="Baxter E.G."/>
            <person name="Helt G."/>
            <person name="Nelson C.R."/>
            <person name="Gabor G.L."/>
            <person name="Abril J.F."/>
            <person name="Agbayani A."/>
            <person name="An H.J."/>
            <person name="Andrews-Pfannkoch C."/>
            <person name="Baldwin D."/>
            <person name="Ballew R.M."/>
            <person name="Basu A."/>
            <person name="Baxendale J."/>
            <person name="Bayraktaroglu L."/>
            <person name="Beasley E.M."/>
            <person name="Beeson K.Y."/>
            <person name="Benos P.V."/>
            <person name="Berman B.P."/>
            <person name="Bhandari D."/>
            <person name="Bolshakov S."/>
            <person name="Borkova D."/>
            <person name="Botchan M.R."/>
            <person name="Bouck J."/>
            <person name="Brokstein P."/>
            <person name="Brottier P."/>
            <person name="Burtis K.C."/>
            <person name="Busam D.A."/>
            <person name="Butler H."/>
            <person name="Cadieu E."/>
            <person name="Center A."/>
            <person name="Chandra I."/>
            <person name="Cherry J.M."/>
            <person name="Cawley S."/>
            <person name="Dahlke C."/>
            <person name="Davenport L.B."/>
            <person name="Davies P."/>
            <person name="de Pablos B."/>
            <person name="Delcher A."/>
            <person name="Deng Z."/>
            <person name="Mays A.D."/>
            <person name="Dew I."/>
            <person name="Dietz S.M."/>
            <person name="Dodson K."/>
            <person name="Doup L.E."/>
            <person name="Downes M."/>
            <person name="Dugan-Rocha S."/>
            <person name="Dunkov B.C."/>
            <person name="Dunn P."/>
            <person name="Durbin K.J."/>
            <person name="Evangelista C.C."/>
            <person name="Ferraz C."/>
            <person name="Ferriera S."/>
            <person name="Fleischmann W."/>
            <person name="Fosler C."/>
            <person name="Gabrielian A.E."/>
            <person name="Garg N.S."/>
            <person name="Gelbart W.M."/>
            <person name="Glasser K."/>
            <person name="Glodek A."/>
            <person name="Gong F."/>
            <person name="Gorrell J.H."/>
            <person name="Gu Z."/>
            <person name="Guan P."/>
            <person name="Harris M."/>
            <person name="Harris N.L."/>
            <person name="Harvey D."/>
            <person name="Heiman T.J."/>
            <person name="Hernandez J.R."/>
            <person name="Houck J."/>
            <person name="Hostin D."/>
            <person name="Houston K.A."/>
            <person name="Howland T.J."/>
            <person name="Wei M.H."/>
            <person name="Ibegwam C."/>
            <person name="Jalali M."/>
            <person name="Kalush F."/>
            <person name="Karpen G.H."/>
            <person name="Ke Z."/>
            <person name="Kennison J.A."/>
            <person name="Ketchum K.A."/>
            <person name="Kimmel B.E."/>
            <person name="Kodira C.D."/>
            <person name="Kraft C."/>
            <person name="Kravitz S."/>
            <person name="Kulp D."/>
            <person name="Lai Z."/>
            <person name="Lasko P."/>
            <person name="Lei Y."/>
            <person name="Levitsky A.A."/>
            <person name="Li J."/>
            <person name="Li Z."/>
            <person name="Liang Y."/>
            <person name="Lin X."/>
            <person name="Liu X."/>
            <person name="Mattei B."/>
            <person name="McIntosh T.C."/>
            <person name="McLeod M.P."/>
            <person name="McPherson D."/>
            <person name="Merkulov G."/>
            <person name="Milshina N.V."/>
            <person name="Mobarry C."/>
            <person name="Morris J."/>
            <person name="Moshrefi A."/>
            <person name="Mount S.M."/>
            <person name="Moy M."/>
            <person name="Murphy B."/>
            <person name="Murphy L."/>
            <person name="Muzny D.M."/>
            <person name="Nelson D.L."/>
            <person name="Nelson D.R."/>
            <person name="Nelson K.A."/>
            <person name="Nixon K."/>
            <person name="Nusskern D.R."/>
            <person name="Pacleb J.M."/>
            <person name="Palazzolo M."/>
            <person name="Pittman G.S."/>
            <person name="Pan S."/>
            <person name="Pollard J."/>
            <person name="Puri V."/>
            <person name="Reese M.G."/>
            <person name="Reinert K."/>
            <person name="Remington K."/>
            <person name="Saunders R.D."/>
            <person name="Scheeler F."/>
            <person name="Shen H."/>
            <person name="Shue B.C."/>
            <person name="Siden-Kiamos I."/>
            <person name="Simpson M."/>
            <person name="Skupski M.P."/>
            <person name="Smith T."/>
            <person name="Spier E."/>
            <person name="Spradling A.C."/>
            <person name="Stapleton M."/>
            <person name="Strong R."/>
            <person name="Sun E."/>
            <person name="Svirskas R."/>
            <person name="Tector C."/>
            <person name="Turner R."/>
            <person name="Venter E."/>
            <person name="Wang A.H."/>
            <person name="Wang X."/>
            <person name="Wang Z.Y."/>
            <person name="Wassarman D.A."/>
            <person name="Weinstock G.M."/>
            <person name="Weissenbach J."/>
            <person name="Williams S.M."/>
            <person name="WoodageT"/>
            <person name="Worley K.C."/>
            <person name="Wu D."/>
            <person name="Yang S."/>
            <person name="Yao Q.A."/>
            <person name="Ye J."/>
            <person name="Yeh R.F."/>
            <person name="Zaveri J.S."/>
            <person name="Zhan M."/>
            <person name="Zhang G."/>
            <person name="Zhao Q."/>
            <person name="Zheng L."/>
            <person name="Zheng X.H."/>
            <person name="Zhong F.N."/>
            <person name="Zhong W."/>
            <person name="Zhou X."/>
            <person name="Zhu S."/>
            <person name="Zhu X."/>
            <person name="Smith H.O."/>
            <person name="Gibbs R.A."/>
            <person name="Myers E.W."/>
            <person name="Rubin G.M."/>
            <person name="Venter J.C."/>
        </authorList>
    </citation>
    <scope>NUCLEOTIDE SEQUENCE [LARGE SCALE GENOMIC DNA]</scope>
    <source>
        <strain evidence="15">Berkeley</strain>
    </source>
</reference>
<accession>A0A0B4K7S6</accession>
<feature type="compositionally biased region" description="Low complexity" evidence="11">
    <location>
        <begin position="638"/>
        <end position="650"/>
    </location>
</feature>
<dbReference type="Pfam" id="PF13912">
    <property type="entry name" value="zf-C2H2_6"/>
    <property type="match status" value="1"/>
</dbReference>
<evidence type="ECO:0000313" key="13">
    <source>
        <dbReference type="EMBL" id="AFH06607.1"/>
    </source>
</evidence>
<dbReference type="PANTHER" id="PTHR16515:SF49">
    <property type="entry name" value="GASTRULA ZINC FINGER PROTEIN XLCGF49.1-LIKE-RELATED"/>
    <property type="match status" value="1"/>
</dbReference>
<feature type="compositionally biased region" description="Low complexity" evidence="11">
    <location>
        <begin position="399"/>
        <end position="417"/>
    </location>
</feature>
<evidence type="ECO:0000256" key="7">
    <source>
        <dbReference type="ARBA" id="ARBA00023125"/>
    </source>
</evidence>
<dbReference type="Reactome" id="R-DME-212436">
    <property type="pathway name" value="Generic Transcription Pathway"/>
</dbReference>
<proteinExistence type="predicted"/>
<reference evidence="13 15" key="6">
    <citation type="journal article" date="2005" name="PLoS Comput. Biol.">
        <title>Combined evidence annotation of transposable elements in genome sequences.</title>
        <authorList>
            <person name="Quesneville H."/>
            <person name="Bergman C.M."/>
            <person name="Andrieu O."/>
            <person name="Autard D."/>
            <person name="Nouaud D."/>
            <person name="Ashburner M."/>
            <person name="Anxolabehere D."/>
        </authorList>
    </citation>
    <scope>NUCLEOTIDE SEQUENCE [LARGE SCALE GENOMIC DNA]</scope>
    <source>
        <strain evidence="15">Berkeley</strain>
    </source>
</reference>
<evidence type="ECO:0000256" key="8">
    <source>
        <dbReference type="ARBA" id="ARBA00023163"/>
    </source>
</evidence>
<evidence type="ECO:0000256" key="11">
    <source>
        <dbReference type="SAM" id="MobiDB-lite"/>
    </source>
</evidence>
<feature type="compositionally biased region" description="Basic residues" evidence="11">
    <location>
        <begin position="268"/>
        <end position="280"/>
    </location>
</feature>
<dbReference type="Pfam" id="PF00096">
    <property type="entry name" value="zf-C2H2"/>
    <property type="match status" value="2"/>
</dbReference>
<feature type="region of interest" description="Disordered" evidence="11">
    <location>
        <begin position="493"/>
        <end position="517"/>
    </location>
</feature>
<dbReference type="InterPro" id="IPR036236">
    <property type="entry name" value="Znf_C2H2_sf"/>
</dbReference>
<feature type="domain" description="C2H2-type" evidence="12">
    <location>
        <begin position="1866"/>
        <end position="1888"/>
    </location>
</feature>
<feature type="compositionally biased region" description="Low complexity" evidence="11">
    <location>
        <begin position="146"/>
        <end position="186"/>
    </location>
</feature>
<dbReference type="GO" id="GO:0008340">
    <property type="term" value="P:determination of adult lifespan"/>
    <property type="evidence" value="ECO:0000315"/>
    <property type="project" value="FlyBase"/>
</dbReference>
<dbReference type="GO" id="GO:0006357">
    <property type="term" value="P:regulation of transcription by RNA polymerase II"/>
    <property type="evidence" value="ECO:0000318"/>
    <property type="project" value="GO_Central"/>
</dbReference>
<evidence type="ECO:0000256" key="2">
    <source>
        <dbReference type="ARBA" id="ARBA00022723"/>
    </source>
</evidence>
<dbReference type="SMART" id="SM00868">
    <property type="entry name" value="zf-AD"/>
    <property type="match status" value="1"/>
</dbReference>
<feature type="region of interest" description="Disordered" evidence="11">
    <location>
        <begin position="638"/>
        <end position="659"/>
    </location>
</feature>
<feature type="compositionally biased region" description="Low complexity" evidence="11">
    <location>
        <begin position="110"/>
        <end position="122"/>
    </location>
</feature>
<gene>
    <name evidence="13 14" type="primary">mld</name>
    <name evidence="13" type="synonym">CG13620</name>
    <name evidence="13" type="synonym">CG31312</name>
    <name evidence="13" type="synonym">CG33343</name>
    <name evidence="13" type="synonym">CG9469</name>
    <name evidence="13" type="synonym">Dmel\CG34100</name>
    <name evidence="13" type="synonym">DTS-3</name>
    <name evidence="13" type="synonym">L(3)3[DTS]</name>
    <name evidence="13" type="synonym">l(3)3[DTS]</name>
    <name evidence="13" type="synonym">l(3)DTS3</name>
    <name evidence="13" type="synonym">Mld</name>
    <name evidence="13 14" type="ORF">CG34100</name>
    <name evidence="13" type="ORF">Dmel_CG34100</name>
</gene>
<dbReference type="AlphaFoldDB" id="A0A0B4K7S6"/>
<dbReference type="SUPFAM" id="SSF57667">
    <property type="entry name" value="beta-beta-alpha zinc fingers"/>
    <property type="match status" value="4"/>
</dbReference>
<dbReference type="FunFam" id="3.30.160.60:FF:000671">
    <property type="entry name" value="Zinc finger protein 26"/>
    <property type="match status" value="1"/>
</dbReference>
<feature type="compositionally biased region" description="Low complexity" evidence="11">
    <location>
        <begin position="1546"/>
        <end position="1563"/>
    </location>
</feature>
<keyword evidence="15" id="KW-1185">Reference proteome</keyword>
<feature type="domain" description="C2H2-type" evidence="12">
    <location>
        <begin position="1723"/>
        <end position="1746"/>
    </location>
</feature>
<dbReference type="GO" id="GO:0045938">
    <property type="term" value="P:positive regulation of circadian sleep/wake cycle, sleep"/>
    <property type="evidence" value="ECO:0000315"/>
    <property type="project" value="FlyBase"/>
</dbReference>
<dbReference type="PROSITE" id="PS50157">
    <property type="entry name" value="ZINC_FINGER_C2H2_2"/>
    <property type="match status" value="7"/>
</dbReference>
<feature type="region of interest" description="Disordered" evidence="11">
    <location>
        <begin position="1663"/>
        <end position="1715"/>
    </location>
</feature>
<keyword evidence="3" id="KW-0677">Repeat</keyword>
<feature type="compositionally biased region" description="Polar residues" evidence="11">
    <location>
        <begin position="882"/>
        <end position="901"/>
    </location>
</feature>
<evidence type="ECO:0000259" key="12">
    <source>
        <dbReference type="PROSITE" id="PS50157"/>
    </source>
</evidence>
<reference evidence="13 15" key="11">
    <citation type="journal article" date="2015" name="Genome Res.">
        <title>The Release 6 reference sequence of the Drosophila melanogaster genome.</title>
        <authorList>
            <person name="Hoskins R.A."/>
            <person name="Carlson J.W."/>
            <person name="Wan K.H."/>
            <person name="Park S."/>
            <person name="Mendez I."/>
            <person name="Galle S.E."/>
            <person name="Booth B.W."/>
            <person name="Pfeiffer B.D."/>
            <person name="George R.A."/>
            <person name="Svirskas R."/>
            <person name="Krzywinski M."/>
            <person name="Schein J."/>
            <person name="Accardo M.C."/>
            <person name="Damia E."/>
            <person name="Messina G."/>
            <person name="Mendez-Lago M."/>
            <person name="de Pablos B."/>
            <person name="Demakova O.V."/>
            <person name="Andreyeva E.N."/>
            <person name="Boldyreva L.V."/>
            <person name="Marra M."/>
            <person name="Carvalho A.B."/>
            <person name="Dimitri P."/>
            <person name="Villasante A."/>
            <person name="Zhimulev I.F."/>
            <person name="Rubin G.M."/>
            <person name="Karpen G.H."/>
            <person name="Celniker S.E."/>
        </authorList>
    </citation>
    <scope>NUCLEOTIDE SEQUENCE [LARGE SCALE GENOMIC DNA]</scope>
    <source>
        <strain evidence="15">Berkeley</strain>
    </source>
</reference>
<dbReference type="ExpressionAtlas" id="A0A0B4K7S6">
    <property type="expression patterns" value="baseline and differential"/>
</dbReference>
<evidence type="ECO:0000256" key="6">
    <source>
        <dbReference type="ARBA" id="ARBA00023015"/>
    </source>
</evidence>
<dbReference type="PROSITE" id="PS00028">
    <property type="entry name" value="ZINC_FINGER_C2H2_1"/>
    <property type="match status" value="6"/>
</dbReference>
<feature type="domain" description="C2H2-type" evidence="12">
    <location>
        <begin position="1812"/>
        <end position="1834"/>
    </location>
</feature>
<dbReference type="Bgee" id="FBgn0263490">
    <property type="expression patterns" value="Expressed in indirect flight muscle cell (Drosophila) in body wall and 212 other cell types or tissues"/>
</dbReference>
<dbReference type="PaxDb" id="7227-FBpp0293452"/>
<keyword evidence="4 10" id="KW-0863">Zinc-finger</keyword>
<evidence type="ECO:0000256" key="1">
    <source>
        <dbReference type="ARBA" id="ARBA00004123"/>
    </source>
</evidence>
<feature type="compositionally biased region" description="Low complexity" evidence="11">
    <location>
        <begin position="1677"/>
        <end position="1686"/>
    </location>
</feature>
<dbReference type="GO" id="GO:0003677">
    <property type="term" value="F:DNA binding"/>
    <property type="evidence" value="ECO:0007669"/>
    <property type="project" value="UniProtKB-KW"/>
</dbReference>
<feature type="domain" description="C2H2-type" evidence="12">
    <location>
        <begin position="1783"/>
        <end position="1811"/>
    </location>
</feature>
<dbReference type="OMA" id="GCEMERP"/>
<evidence type="ECO:0000256" key="5">
    <source>
        <dbReference type="ARBA" id="ARBA00022833"/>
    </source>
</evidence>
<dbReference type="InterPro" id="IPR012934">
    <property type="entry name" value="Znf_AD"/>
</dbReference>
<evidence type="ECO:0000313" key="15">
    <source>
        <dbReference type="Proteomes" id="UP000000803"/>
    </source>
</evidence>
<dbReference type="GO" id="GO:0005634">
    <property type="term" value="C:nucleus"/>
    <property type="evidence" value="ECO:0000314"/>
    <property type="project" value="FlyBase"/>
</dbReference>
<dbReference type="GO" id="GO:0006697">
    <property type="term" value="P:ecdysone biosynthetic process"/>
    <property type="evidence" value="ECO:0000315"/>
    <property type="project" value="FlyBase"/>
</dbReference>
<feature type="region of interest" description="Disordered" evidence="11">
    <location>
        <begin position="396"/>
        <end position="438"/>
    </location>
</feature>
<dbReference type="IntAct" id="A0A0B4K7S6">
    <property type="interactions" value="1"/>
</dbReference>
<dbReference type="FlyBase" id="FBgn0263490">
    <property type="gene designation" value="mld"/>
</dbReference>
<keyword evidence="7" id="KW-0238">DNA-binding</keyword>
<feature type="region of interest" description="Disordered" evidence="11">
    <location>
        <begin position="994"/>
        <end position="1021"/>
    </location>
</feature>
<dbReference type="Reactome" id="R-DME-73856">
    <property type="pathway name" value="RNA Polymerase II Transcription Termination"/>
</dbReference>
<reference evidence="13 15" key="8">
    <citation type="journal article" date="2007" name="Science">
        <title>Sequence finishing and mapping of Drosophila melanogaster heterochromatin.</title>
        <authorList>
            <person name="Hoskins R.A."/>
            <person name="Carlson J.W."/>
            <person name="Kennedy C."/>
            <person name="Acevedo D."/>
            <person name="Evans-Holm M."/>
            <person name="Frise E."/>
            <person name="Wan K.H."/>
            <person name="Park S."/>
            <person name="Mendez-Lago M."/>
            <person name="Rossi F."/>
            <person name="Villasante A."/>
            <person name="Dimitri P."/>
            <person name="Karpen G.H."/>
            <person name="Celniker S.E."/>
        </authorList>
    </citation>
    <scope>NUCLEOTIDE SEQUENCE [LARGE SCALE GENOMIC DNA]</scope>
    <source>
        <strain evidence="15">Berkeley</strain>
    </source>
</reference>
<dbReference type="eggNOG" id="KOG1721">
    <property type="taxonomic scope" value="Eukaryota"/>
</dbReference>
<reference evidence="13 15" key="5">
    <citation type="journal article" date="2002" name="Genome Biol.">
        <title>Heterochromatic sequences in a Drosophila whole-genome shotgun assembly.</title>
        <authorList>
            <person name="Hoskins R.A."/>
            <person name="Smith C.D."/>
            <person name="Carlson J.W."/>
            <person name="Carvalho A.B."/>
            <person name="Halpern A."/>
            <person name="Kaminker J.S."/>
            <person name="Kennedy C."/>
            <person name="Mungall C.J."/>
            <person name="Sullivan B.A."/>
            <person name="Sutton G.G."/>
            <person name="Yasuhara J.C."/>
            <person name="Wakimoto B.T."/>
            <person name="Myers E.W."/>
            <person name="Celniker S.E."/>
            <person name="Rubin G.M."/>
            <person name="Karpen G.H."/>
        </authorList>
    </citation>
    <scope>NUCLEOTIDE SEQUENCE [LARGE SCALE GENOMIC DNA]</scope>
    <source>
        <strain evidence="15">Berkeley</strain>
    </source>
</reference>
<feature type="compositionally biased region" description="Basic and acidic residues" evidence="11">
    <location>
        <begin position="497"/>
        <end position="514"/>
    </location>
</feature>
<feature type="domain" description="C2H2-type" evidence="12">
    <location>
        <begin position="1839"/>
        <end position="1862"/>
    </location>
</feature>
<dbReference type="PANTHER" id="PTHR16515">
    <property type="entry name" value="PR DOMAIN ZINC FINGER PROTEIN"/>
    <property type="match status" value="1"/>
</dbReference>
<keyword evidence="2" id="KW-0479">Metal-binding</keyword>
<name>A0A0B4K7S6_DROME</name>
<feature type="region of interest" description="Disordered" evidence="11">
    <location>
        <begin position="1899"/>
        <end position="1950"/>
    </location>
</feature>
<keyword evidence="5" id="KW-0862">Zinc</keyword>
<feature type="compositionally biased region" description="Basic and acidic residues" evidence="11">
    <location>
        <begin position="727"/>
        <end position="738"/>
    </location>
</feature>
<dbReference type="OrthoDB" id="2687452at2759"/>
<dbReference type="BioGRID-ORCS" id="2768685">
    <property type="hits" value="0 hits in 1 CRISPR screen"/>
</dbReference>
<evidence type="ECO:0000256" key="3">
    <source>
        <dbReference type="ARBA" id="ARBA00022737"/>
    </source>
</evidence>
<dbReference type="Proteomes" id="UP000000803">
    <property type="component" value="Chromosome 3R"/>
</dbReference>
<dbReference type="SUPFAM" id="SSF57716">
    <property type="entry name" value="Glucocorticoid receptor-like (DNA-binding domain)"/>
    <property type="match status" value="1"/>
</dbReference>
<comment type="subcellular location">
    <subcellularLocation>
        <location evidence="1">Nucleus</location>
    </subcellularLocation>
</comment>
<organism evidence="13 15">
    <name type="scientific">Drosophila melanogaster</name>
    <name type="common">Fruit fly</name>
    <dbReference type="NCBI Taxonomy" id="7227"/>
    <lineage>
        <taxon>Eukaryota</taxon>
        <taxon>Metazoa</taxon>
        <taxon>Ecdysozoa</taxon>
        <taxon>Arthropoda</taxon>
        <taxon>Hexapoda</taxon>
        <taxon>Insecta</taxon>
        <taxon>Pterygota</taxon>
        <taxon>Neoptera</taxon>
        <taxon>Endopterygota</taxon>
        <taxon>Diptera</taxon>
        <taxon>Brachycera</taxon>
        <taxon>Muscomorpha</taxon>
        <taxon>Ephydroidea</taxon>
        <taxon>Drosophilidae</taxon>
        <taxon>Drosophila</taxon>
        <taxon>Sophophora</taxon>
    </lineage>
</organism>
<feature type="region of interest" description="Disordered" evidence="11">
    <location>
        <begin position="27"/>
        <end position="52"/>
    </location>
</feature>